<proteinExistence type="predicted"/>
<evidence type="ECO:0000313" key="3">
    <source>
        <dbReference type="Proteomes" id="UP000601435"/>
    </source>
</evidence>
<comment type="caution">
    <text evidence="2">The sequence shown here is derived from an EMBL/GenBank/DDBJ whole genome shotgun (WGS) entry which is preliminary data.</text>
</comment>
<accession>A0A813BFZ9</accession>
<organism evidence="2 3">
    <name type="scientific">Symbiodinium necroappetens</name>
    <dbReference type="NCBI Taxonomy" id="1628268"/>
    <lineage>
        <taxon>Eukaryota</taxon>
        <taxon>Sar</taxon>
        <taxon>Alveolata</taxon>
        <taxon>Dinophyceae</taxon>
        <taxon>Suessiales</taxon>
        <taxon>Symbiodiniaceae</taxon>
        <taxon>Symbiodinium</taxon>
    </lineage>
</organism>
<gene>
    <name evidence="2" type="ORF">SNEC2469_LOCUS30551</name>
</gene>
<reference evidence="2" key="1">
    <citation type="submission" date="2021-02" db="EMBL/GenBank/DDBJ databases">
        <authorList>
            <person name="Dougan E. K."/>
            <person name="Rhodes N."/>
            <person name="Thang M."/>
            <person name="Chan C."/>
        </authorList>
    </citation>
    <scope>NUCLEOTIDE SEQUENCE</scope>
</reference>
<dbReference type="Proteomes" id="UP000601435">
    <property type="component" value="Unassembled WGS sequence"/>
</dbReference>
<dbReference type="AlphaFoldDB" id="A0A813BFZ9"/>
<evidence type="ECO:0000313" key="2">
    <source>
        <dbReference type="EMBL" id="CAE7904173.1"/>
    </source>
</evidence>
<sequence>MAEEPSTPPPKKGRRRRVADLSGLASAWEADKDVRKGARKRKSLLQWKDPTKVGLIGFNSIKDNWKVILHLISIYCPDSPPSKTVPVDDVKPEVEKFYEDIYVTPKSGLVHCESHSLKMFITFLNRRHDGSSRKDNRLRALFDELAKHWPPKPRSKRSLVSGEDQEEEDYVEAYVWVWLVG</sequence>
<keyword evidence="3" id="KW-1185">Reference proteome</keyword>
<dbReference type="OrthoDB" id="433812at2759"/>
<name>A0A813BFZ9_9DINO</name>
<protein>
    <submittedName>
        <fullName evidence="2">Uncharacterized protein</fullName>
    </submittedName>
</protein>
<feature type="compositionally biased region" description="Pro residues" evidence="1">
    <location>
        <begin position="1"/>
        <end position="10"/>
    </location>
</feature>
<feature type="region of interest" description="Disordered" evidence="1">
    <location>
        <begin position="1"/>
        <end position="20"/>
    </location>
</feature>
<dbReference type="EMBL" id="CAJNJA010071531">
    <property type="protein sequence ID" value="CAE7904173.1"/>
    <property type="molecule type" value="Genomic_DNA"/>
</dbReference>
<evidence type="ECO:0000256" key="1">
    <source>
        <dbReference type="SAM" id="MobiDB-lite"/>
    </source>
</evidence>